<feature type="chain" id="PRO_5047047106" description="SMB domain-containing protein" evidence="4">
    <location>
        <begin position="19"/>
        <end position="428"/>
    </location>
</feature>
<proteinExistence type="predicted"/>
<feature type="region of interest" description="Disordered" evidence="2">
    <location>
        <begin position="93"/>
        <end position="173"/>
    </location>
</feature>
<evidence type="ECO:0000313" key="6">
    <source>
        <dbReference type="EMBL" id="CAK0883314.1"/>
    </source>
</evidence>
<keyword evidence="1" id="KW-1015">Disulfide bond</keyword>
<evidence type="ECO:0000313" key="7">
    <source>
        <dbReference type="Proteomes" id="UP001189429"/>
    </source>
</evidence>
<keyword evidence="3" id="KW-0472">Membrane</keyword>
<dbReference type="PROSITE" id="PS00524">
    <property type="entry name" value="SMB_1"/>
    <property type="match status" value="1"/>
</dbReference>
<dbReference type="Gene3D" id="4.10.410.20">
    <property type="match status" value="1"/>
</dbReference>
<feature type="region of interest" description="Disordered" evidence="2">
    <location>
        <begin position="274"/>
        <end position="304"/>
    </location>
</feature>
<feature type="region of interest" description="Disordered" evidence="2">
    <location>
        <begin position="320"/>
        <end position="366"/>
    </location>
</feature>
<evidence type="ECO:0000259" key="5">
    <source>
        <dbReference type="PROSITE" id="PS50958"/>
    </source>
</evidence>
<name>A0ABN9WAM6_9DINO</name>
<evidence type="ECO:0000256" key="3">
    <source>
        <dbReference type="SAM" id="Phobius"/>
    </source>
</evidence>
<gene>
    <name evidence="6" type="ORF">PCOR1329_LOCUS65559</name>
</gene>
<evidence type="ECO:0000256" key="1">
    <source>
        <dbReference type="ARBA" id="ARBA00023157"/>
    </source>
</evidence>
<dbReference type="Proteomes" id="UP001189429">
    <property type="component" value="Unassembled WGS sequence"/>
</dbReference>
<feature type="compositionally biased region" description="Basic and acidic residues" evidence="2">
    <location>
        <begin position="330"/>
        <end position="342"/>
    </location>
</feature>
<keyword evidence="4" id="KW-0732">Signal</keyword>
<feature type="signal peptide" evidence="4">
    <location>
        <begin position="1"/>
        <end position="18"/>
    </location>
</feature>
<keyword evidence="3" id="KW-0812">Transmembrane</keyword>
<feature type="domain" description="SMB" evidence="5">
    <location>
        <begin position="232"/>
        <end position="276"/>
    </location>
</feature>
<keyword evidence="3" id="KW-1133">Transmembrane helix</keyword>
<dbReference type="EMBL" id="CAUYUJ010018398">
    <property type="protein sequence ID" value="CAK0883314.1"/>
    <property type="molecule type" value="Genomic_DNA"/>
</dbReference>
<comment type="caution">
    <text evidence="6">The sequence shown here is derived from an EMBL/GenBank/DDBJ whole genome shotgun (WGS) entry which is preliminary data.</text>
</comment>
<accession>A0ABN9WAM6</accession>
<dbReference type="InterPro" id="IPR001212">
    <property type="entry name" value="Somatomedin_B_dom"/>
</dbReference>
<protein>
    <recommendedName>
        <fullName evidence="5">SMB domain-containing protein</fullName>
    </recommendedName>
</protein>
<evidence type="ECO:0000256" key="4">
    <source>
        <dbReference type="SAM" id="SignalP"/>
    </source>
</evidence>
<reference evidence="6" key="1">
    <citation type="submission" date="2023-10" db="EMBL/GenBank/DDBJ databases">
        <authorList>
            <person name="Chen Y."/>
            <person name="Shah S."/>
            <person name="Dougan E. K."/>
            <person name="Thang M."/>
            <person name="Chan C."/>
        </authorList>
    </citation>
    <scope>NUCLEOTIDE SEQUENCE [LARGE SCALE GENOMIC DNA]</scope>
</reference>
<dbReference type="InterPro" id="IPR036024">
    <property type="entry name" value="Somatomedin_B-like_dom_sf"/>
</dbReference>
<feature type="transmembrane region" description="Helical" evidence="3">
    <location>
        <begin position="383"/>
        <end position="402"/>
    </location>
</feature>
<feature type="compositionally biased region" description="Polar residues" evidence="2">
    <location>
        <begin position="105"/>
        <end position="137"/>
    </location>
</feature>
<dbReference type="SUPFAM" id="SSF90188">
    <property type="entry name" value="Somatomedin B domain"/>
    <property type="match status" value="1"/>
</dbReference>
<keyword evidence="7" id="KW-1185">Reference proteome</keyword>
<evidence type="ECO:0000256" key="2">
    <source>
        <dbReference type="SAM" id="MobiDB-lite"/>
    </source>
</evidence>
<sequence length="428" mass="44753">MLALLAALVLGVSPRAWAVHPGCDSLCSHQNVTLSCRVRIRWSMEHTTFRDEPNPCGLAREHVLDLCPSCAACSPESLGDDCREAIQARVRGKAANGSEEAAGALQNSSGNDSAENASARNVSSTNSSGHPTNASNGKSGGQHGKSASSNTTNATNATTGTARKSTTNTTSTTITTTTTTSETFCCSAALDDGDFCGTCWENAPMMSDTFCRTSKENCETCGHKWCNHSAVVKPSCKAYGCIPFKPFNECQCNPECKRFGSCCDDFEDVCEKEDKTDEEEVPEQAPHSAGSATGADAPSPQTSWSDDVIEDAKEVVQAMSTQGQGHHGGHHGEAAHKAEKKPTHASGMQPGLGATQPGLSGKSAVPRGGAGLLPEARVRPGAGHAWLALALGLVVSGVAVVARRRWWQWAPVATSQASSVLPLAPAEE</sequence>
<organism evidence="6 7">
    <name type="scientific">Prorocentrum cordatum</name>
    <dbReference type="NCBI Taxonomy" id="2364126"/>
    <lineage>
        <taxon>Eukaryota</taxon>
        <taxon>Sar</taxon>
        <taxon>Alveolata</taxon>
        <taxon>Dinophyceae</taxon>
        <taxon>Prorocentrales</taxon>
        <taxon>Prorocentraceae</taxon>
        <taxon>Prorocentrum</taxon>
    </lineage>
</organism>
<feature type="compositionally biased region" description="Low complexity" evidence="2">
    <location>
        <begin position="146"/>
        <end position="173"/>
    </location>
</feature>
<dbReference type="PROSITE" id="PS50958">
    <property type="entry name" value="SMB_2"/>
    <property type="match status" value="1"/>
</dbReference>